<proteinExistence type="predicted"/>
<accession>A0ABT5ALX2</accession>
<evidence type="ECO:0000256" key="2">
    <source>
        <dbReference type="SAM" id="MobiDB-lite"/>
    </source>
</evidence>
<dbReference type="RefSeq" id="WP_271730775.1">
    <property type="nucleotide sequence ID" value="NZ_JANQDP010000009.1"/>
</dbReference>
<evidence type="ECO:0000313" key="4">
    <source>
        <dbReference type="Proteomes" id="UP001212499"/>
    </source>
</evidence>
<organism evidence="3 4">
    <name type="scientific">Anabaenopsis arnoldii</name>
    <dbReference type="NCBI Taxonomy" id="2152938"/>
    <lineage>
        <taxon>Bacteria</taxon>
        <taxon>Bacillati</taxon>
        <taxon>Cyanobacteriota</taxon>
        <taxon>Cyanophyceae</taxon>
        <taxon>Nostocales</taxon>
        <taxon>Nodulariaceae</taxon>
        <taxon>Anabaenopsis</taxon>
    </lineage>
</organism>
<dbReference type="InterPro" id="IPR036390">
    <property type="entry name" value="WH_DNA-bd_sf"/>
</dbReference>
<protein>
    <submittedName>
        <fullName evidence="3">Uncharacterized protein</fullName>
    </submittedName>
</protein>
<keyword evidence="4" id="KW-1185">Reference proteome</keyword>
<dbReference type="Proteomes" id="UP001212499">
    <property type="component" value="Unassembled WGS sequence"/>
</dbReference>
<feature type="region of interest" description="Disordered" evidence="2">
    <location>
        <begin position="1"/>
        <end position="20"/>
    </location>
</feature>
<gene>
    <name evidence="3" type="ORF">PN457_01210</name>
</gene>
<feature type="coiled-coil region" evidence="1">
    <location>
        <begin position="241"/>
        <end position="268"/>
    </location>
</feature>
<evidence type="ECO:0000256" key="1">
    <source>
        <dbReference type="SAM" id="Coils"/>
    </source>
</evidence>
<dbReference type="EMBL" id="JAQMUH010000012">
    <property type="protein sequence ID" value="MDB9538298.1"/>
    <property type="molecule type" value="Genomic_DNA"/>
</dbReference>
<evidence type="ECO:0000313" key="3">
    <source>
        <dbReference type="EMBL" id="MDB9538298.1"/>
    </source>
</evidence>
<name>A0ABT5ALX2_9CYAN</name>
<dbReference type="SUPFAM" id="SSF46785">
    <property type="entry name" value="Winged helix' DNA-binding domain"/>
    <property type="match status" value="1"/>
</dbReference>
<keyword evidence="1" id="KW-0175">Coiled coil</keyword>
<comment type="caution">
    <text evidence="3">The sequence shown here is derived from an EMBL/GenBank/DDBJ whole genome shotgun (WGS) entry which is preliminary data.</text>
</comment>
<sequence length="296" mass="34235">MENIINDNSTKSQPIEVTSSSPQINWNEEQLSNIIANILSARDKKDILIIEYILKANINEHRSVRVEELMEHLGLSNPAVSVRLKKMRETKIGGLDFPLFKTMKNGNALCYFFTQVIDWNKSAKIIDVIMSKRGITYEKYAEEKSLSVYEQYEDDEYTLVDENNEQYEDDEYTLVDENKTDNSAKTEIMGENLHHQSKNTEYSEEIDFDKLYSKTVTIGEVLEMLDETSNTLIENITEGLTEIFNEKIKLLNDRIVELEKKLSSFDSSVSNEESNEEILAKARMLVRQKIFAKKAK</sequence>
<reference evidence="3 4" key="1">
    <citation type="submission" date="2023-01" db="EMBL/GenBank/DDBJ databases">
        <title>Genomes from the Australian National Cyanobacteria Reference Collection.</title>
        <authorList>
            <person name="Willis A."/>
            <person name="Lee E.M.F."/>
        </authorList>
    </citation>
    <scope>NUCLEOTIDE SEQUENCE [LARGE SCALE GENOMIC DNA]</scope>
    <source>
        <strain evidence="3 4">CS-1033</strain>
    </source>
</reference>